<name>A0A7I9V9C4_9ACTN</name>
<evidence type="ECO:0000313" key="1">
    <source>
        <dbReference type="EMBL" id="GEE01842.1"/>
    </source>
</evidence>
<dbReference type="AlphaFoldDB" id="A0A7I9V9C4"/>
<evidence type="ECO:0008006" key="3">
    <source>
        <dbReference type="Google" id="ProtNLM"/>
    </source>
</evidence>
<comment type="caution">
    <text evidence="1">The sequence shown here is derived from an EMBL/GenBank/DDBJ whole genome shotgun (WGS) entry which is preliminary data.</text>
</comment>
<keyword evidence="2" id="KW-1185">Reference proteome</keyword>
<proteinExistence type="predicted"/>
<evidence type="ECO:0000313" key="2">
    <source>
        <dbReference type="Proteomes" id="UP000444960"/>
    </source>
</evidence>
<dbReference type="Gene3D" id="3.40.960.10">
    <property type="entry name" value="VSR Endonuclease"/>
    <property type="match status" value="1"/>
</dbReference>
<gene>
    <name evidence="1" type="ORF">nbrc107696_22880</name>
</gene>
<sequence>MSNLWTLGIGYPQIPATARIPQKRAQSGGMEPIRHGIYTTAQLISMVGGEGLAELIRLQYARRLRRGWYQIGNVSHDLVTAIRRGGVLSCVSALEHHGVWVPKHPDVHVRADSWATRHRKGPFCRQFGRPAPTLESIDDLPTAIRHAARCLDTEGFVVACDSILNRGLMTWDQLEYQFRAAPTAITRALGRCNGEAESGPETMARLRLIDLRMPVRIQVQVTDDDRVDIVIGDWLIIEIDGWEYHGDRKSFQHDRTRDRRTFQIGYHTLRYTYDDIVFDWARSLGDIQSAVAAGLHTRPNRRLA</sequence>
<organism evidence="1 2">
    <name type="scientific">Gordonia spumicola</name>
    <dbReference type="NCBI Taxonomy" id="589161"/>
    <lineage>
        <taxon>Bacteria</taxon>
        <taxon>Bacillati</taxon>
        <taxon>Actinomycetota</taxon>
        <taxon>Actinomycetes</taxon>
        <taxon>Mycobacteriales</taxon>
        <taxon>Gordoniaceae</taxon>
        <taxon>Gordonia</taxon>
    </lineage>
</organism>
<accession>A0A7I9V9C4</accession>
<reference evidence="2" key="1">
    <citation type="submission" date="2019-06" db="EMBL/GenBank/DDBJ databases">
        <title>Gordonia isolated from sludge of a wastewater treatment plant.</title>
        <authorList>
            <person name="Tamura T."/>
            <person name="Aoyama K."/>
            <person name="Kang Y."/>
            <person name="Saito S."/>
            <person name="Akiyama N."/>
            <person name="Yazawa K."/>
            <person name="Gonoi T."/>
            <person name="Mikami Y."/>
        </authorList>
    </citation>
    <scope>NUCLEOTIDE SEQUENCE [LARGE SCALE GENOMIC DNA]</scope>
    <source>
        <strain evidence="2">NBRC 107696</strain>
    </source>
</reference>
<protein>
    <recommendedName>
        <fullName evidence="3">DUF559 domain-containing protein</fullName>
    </recommendedName>
</protein>
<dbReference type="EMBL" id="BJOV01000005">
    <property type="protein sequence ID" value="GEE01842.1"/>
    <property type="molecule type" value="Genomic_DNA"/>
</dbReference>
<dbReference type="Proteomes" id="UP000444960">
    <property type="component" value="Unassembled WGS sequence"/>
</dbReference>